<dbReference type="PANTHER" id="PTHR11390:SF21">
    <property type="entry name" value="DNA TOPOISOMERASE 3-ALPHA"/>
    <property type="match status" value="1"/>
</dbReference>
<dbReference type="NCBIfam" id="TIGR01056">
    <property type="entry name" value="topB"/>
    <property type="match status" value="1"/>
</dbReference>
<evidence type="ECO:0000313" key="14">
    <source>
        <dbReference type="Proteomes" id="UP000094463"/>
    </source>
</evidence>
<dbReference type="AlphaFoldDB" id="A0A1D7QVG8"/>
<dbReference type="KEGG" id="bbev:BBEV_1653"/>
<evidence type="ECO:0000256" key="8">
    <source>
        <dbReference type="ARBA" id="ARBA00030003"/>
    </source>
</evidence>
<evidence type="ECO:0000256" key="2">
    <source>
        <dbReference type="ARBA" id="ARBA00009446"/>
    </source>
</evidence>
<comment type="similarity">
    <text evidence="2">Belongs to the type IA topoisomerase family.</text>
</comment>
<dbReference type="RefSeq" id="WP_069365036.1">
    <property type="nucleotide sequence ID" value="NZ_CP012502.1"/>
</dbReference>
<dbReference type="InterPro" id="IPR013497">
    <property type="entry name" value="Topo_IA_cen"/>
</dbReference>
<dbReference type="InterPro" id="IPR013826">
    <property type="entry name" value="Topo_IA_cen_sub3"/>
</dbReference>
<dbReference type="Pfam" id="PF01131">
    <property type="entry name" value="Topoisom_bac"/>
    <property type="match status" value="1"/>
</dbReference>
<keyword evidence="5" id="KW-0799">Topoisomerase</keyword>
<dbReference type="PRINTS" id="PR00417">
    <property type="entry name" value="PRTPISMRASEI"/>
</dbReference>
<gene>
    <name evidence="13" type="primary">topA-1</name>
    <name evidence="13" type="ORF">BBEV_1653</name>
</gene>
<dbReference type="InterPro" id="IPR003602">
    <property type="entry name" value="Topo_IA_DNA-bd_dom"/>
</dbReference>
<dbReference type="InterPro" id="IPR005738">
    <property type="entry name" value="TopoIII"/>
</dbReference>
<dbReference type="Gene3D" id="2.70.20.10">
    <property type="entry name" value="Topoisomerase I, domain 3"/>
    <property type="match status" value="1"/>
</dbReference>
<dbReference type="CDD" id="cd00186">
    <property type="entry name" value="TOP1Ac"/>
    <property type="match status" value="1"/>
</dbReference>
<evidence type="ECO:0000256" key="9">
    <source>
        <dbReference type="ARBA" id="ARBA00031985"/>
    </source>
</evidence>
<dbReference type="InterPro" id="IPR013824">
    <property type="entry name" value="Topo_IA_cen_sub1"/>
</dbReference>
<evidence type="ECO:0000256" key="7">
    <source>
        <dbReference type="ARBA" id="ARBA00023235"/>
    </source>
</evidence>
<dbReference type="GO" id="GO:0003917">
    <property type="term" value="F:DNA topoisomerase type I (single strand cut, ATP-independent) activity"/>
    <property type="evidence" value="ECO:0007669"/>
    <property type="project" value="UniProtKB-EC"/>
</dbReference>
<keyword evidence="4" id="KW-0479">Metal-binding</keyword>
<accession>A0A1D7QVG8</accession>
<dbReference type="InterPro" id="IPR025589">
    <property type="entry name" value="Toprim_C_rpt"/>
</dbReference>
<protein>
    <recommendedName>
        <fullName evidence="3">DNA topoisomerase</fullName>
        <ecNumber evidence="3">5.6.2.1</ecNumber>
    </recommendedName>
    <alternativeName>
        <fullName evidence="11">Omega-protein</fullName>
    </alternativeName>
    <alternativeName>
        <fullName evidence="10">Relaxing enzyme</fullName>
    </alternativeName>
    <alternativeName>
        <fullName evidence="8">Swivelase</fullName>
    </alternativeName>
    <alternativeName>
        <fullName evidence="9">Untwisting enzyme</fullName>
    </alternativeName>
</protein>
<comment type="catalytic activity">
    <reaction evidence="1">
        <text>ATP-independent breakage of single-stranded DNA, followed by passage and rejoining.</text>
        <dbReference type="EC" id="5.6.2.1"/>
    </reaction>
</comment>
<dbReference type="SMART" id="SM00493">
    <property type="entry name" value="TOPRIM"/>
    <property type="match status" value="1"/>
</dbReference>
<dbReference type="InterPro" id="IPR000380">
    <property type="entry name" value="Topo_IA"/>
</dbReference>
<dbReference type="EC" id="5.6.2.1" evidence="3"/>
<evidence type="ECO:0000256" key="5">
    <source>
        <dbReference type="ARBA" id="ARBA00023029"/>
    </source>
</evidence>
<dbReference type="CDD" id="cd03362">
    <property type="entry name" value="TOPRIM_TopoIA_TopoIII"/>
    <property type="match status" value="1"/>
</dbReference>
<dbReference type="Gene3D" id="1.10.460.10">
    <property type="entry name" value="Topoisomerase I, domain 2"/>
    <property type="match status" value="1"/>
</dbReference>
<keyword evidence="7 13" id="KW-0413">Isomerase</keyword>
<dbReference type="GO" id="GO:0043597">
    <property type="term" value="C:cytoplasmic replication fork"/>
    <property type="evidence" value="ECO:0007669"/>
    <property type="project" value="TreeGrafter"/>
</dbReference>
<reference evidence="13 14" key="1">
    <citation type="submission" date="2015-08" db="EMBL/GenBank/DDBJ databases">
        <title>The complete genome sequence of Bacillus beveridgei MLTeJB.</title>
        <authorList>
            <person name="Hanson T.E."/>
            <person name="Mesa C."/>
            <person name="Basesman S.M."/>
            <person name="Oremland R.S."/>
        </authorList>
    </citation>
    <scope>NUCLEOTIDE SEQUENCE [LARGE SCALE GENOMIC DNA]</scope>
    <source>
        <strain evidence="13 14">MLTeJB</strain>
    </source>
</reference>
<dbReference type="EMBL" id="CP012502">
    <property type="protein sequence ID" value="AOM83014.1"/>
    <property type="molecule type" value="Genomic_DNA"/>
</dbReference>
<sequence length="727" mass="82584">MKLIIAEKPDQGAKLAAPFQHTKQKDHIRIESCPLFPEGAVVVWAVGHLCELVPPETYSSEWKKWHLDTLPMIPKSFQFRISKGKNQAYQTIKHFIHDQSVTEIVHAGDAEREGEAIIRLILDQAGNRKPLSRLWISSLTKNAVIKGFEQLKDGDKTKDLYEEALSRTFADWLVGMNASRAYTLQLKAHGINDVYSIGRVQTPTLALIVKREAEILEFVSKPFWEVHAEFQHANGRYWAVWQKENDPRILNGVMAERIQSFCEGKPARIETVTEESKKVHAPAFYNLSALQAMMNKRRKFSPKHTLDIAQKLYVKGYLSYPRTDSRYITTQEEELLPGILGTLSQQDPFKQILPAPFQTIQNRARFVDSTKVKDHYAIMPTEQIPDMKKLSEDERLIYQTVAESIIAAFYPPLEMSYTEINTIVDERAHFTSKGKSVISKGWRKVIPFPEKDKEQALLPVCSKGDPVNGKEFFVEESKTKPPKRYTEGELITLMKTAGKHIDDKELIHVLNQTQGLGTEATRANIISVLQNRQYITIIKNTVQPTAKGMLLIKALGSSILVSPEMTAKWEKQLDLIGSGQYDAAVFMTAIYKMITDIVSESHHHAETWSFTEQEQAALPVRQSKWDKKKRRKAPVGKCPICDEQVIDKGTFYGCSTYQTSGCSFTLSKTILTKKLSLSTVQKMLKDGESPLIEGFKSKGKTFSASLRWNQTENRFAFTFSQATNMTR</sequence>
<dbReference type="InterPro" id="IPR003601">
    <property type="entry name" value="Topo_IA_2"/>
</dbReference>
<evidence type="ECO:0000256" key="10">
    <source>
        <dbReference type="ARBA" id="ARBA00032235"/>
    </source>
</evidence>
<dbReference type="Gene3D" id="1.10.290.10">
    <property type="entry name" value="Topoisomerase I, domain 4"/>
    <property type="match status" value="1"/>
</dbReference>
<dbReference type="OrthoDB" id="9803554at2"/>
<evidence type="ECO:0000313" key="13">
    <source>
        <dbReference type="EMBL" id="AOM83014.1"/>
    </source>
</evidence>
<evidence type="ECO:0000256" key="1">
    <source>
        <dbReference type="ARBA" id="ARBA00000213"/>
    </source>
</evidence>
<dbReference type="GO" id="GO:0003677">
    <property type="term" value="F:DNA binding"/>
    <property type="evidence" value="ECO:0007669"/>
    <property type="project" value="UniProtKB-KW"/>
</dbReference>
<dbReference type="SMART" id="SM00437">
    <property type="entry name" value="TOP1Ac"/>
    <property type="match status" value="1"/>
</dbReference>
<dbReference type="InterPro" id="IPR023405">
    <property type="entry name" value="Topo_IA_core_domain"/>
</dbReference>
<dbReference type="GO" id="GO:0006265">
    <property type="term" value="P:DNA topological change"/>
    <property type="evidence" value="ECO:0007669"/>
    <property type="project" value="InterPro"/>
</dbReference>
<dbReference type="NCBIfam" id="NF005829">
    <property type="entry name" value="PRK07726.1"/>
    <property type="match status" value="1"/>
</dbReference>
<dbReference type="GO" id="GO:0046872">
    <property type="term" value="F:metal ion binding"/>
    <property type="evidence" value="ECO:0007669"/>
    <property type="project" value="UniProtKB-KW"/>
</dbReference>
<dbReference type="STRING" id="632773.BBEV_1653"/>
<dbReference type="InterPro" id="IPR034144">
    <property type="entry name" value="TOPRIM_TopoIII"/>
</dbReference>
<dbReference type="Pfam" id="PF13342">
    <property type="entry name" value="Toprim_Crpt"/>
    <property type="match status" value="1"/>
</dbReference>
<dbReference type="PATRIC" id="fig|632773.3.peg.1736"/>
<evidence type="ECO:0000256" key="3">
    <source>
        <dbReference type="ARBA" id="ARBA00012891"/>
    </source>
</evidence>
<dbReference type="PANTHER" id="PTHR11390">
    <property type="entry name" value="PROKARYOTIC DNA TOPOISOMERASE"/>
    <property type="match status" value="1"/>
</dbReference>
<evidence type="ECO:0000259" key="12">
    <source>
        <dbReference type="PROSITE" id="PS52039"/>
    </source>
</evidence>
<evidence type="ECO:0000256" key="6">
    <source>
        <dbReference type="ARBA" id="ARBA00023125"/>
    </source>
</evidence>
<evidence type="ECO:0000256" key="11">
    <source>
        <dbReference type="ARBA" id="ARBA00032877"/>
    </source>
</evidence>
<dbReference type="GO" id="GO:0006281">
    <property type="term" value="P:DNA repair"/>
    <property type="evidence" value="ECO:0007669"/>
    <property type="project" value="TreeGrafter"/>
</dbReference>
<dbReference type="PROSITE" id="PS52039">
    <property type="entry name" value="TOPO_IA_2"/>
    <property type="match status" value="1"/>
</dbReference>
<dbReference type="InterPro" id="IPR013825">
    <property type="entry name" value="Topo_IA_cen_sub2"/>
</dbReference>
<keyword evidence="14" id="KW-1185">Reference proteome</keyword>
<keyword evidence="6" id="KW-0238">DNA-binding</keyword>
<proteinExistence type="inferred from homology"/>
<name>A0A1D7QVG8_9BACI</name>
<organism evidence="13 14">
    <name type="scientific">Salisediminibacterium beveridgei</name>
    <dbReference type="NCBI Taxonomy" id="632773"/>
    <lineage>
        <taxon>Bacteria</taxon>
        <taxon>Bacillati</taxon>
        <taxon>Bacillota</taxon>
        <taxon>Bacilli</taxon>
        <taxon>Bacillales</taxon>
        <taxon>Bacillaceae</taxon>
        <taxon>Salisediminibacterium</taxon>
    </lineage>
</organism>
<dbReference type="GO" id="GO:0006310">
    <property type="term" value="P:DNA recombination"/>
    <property type="evidence" value="ECO:0007669"/>
    <property type="project" value="TreeGrafter"/>
</dbReference>
<dbReference type="InterPro" id="IPR006171">
    <property type="entry name" value="TOPRIM_dom"/>
</dbReference>
<dbReference type="SUPFAM" id="SSF56712">
    <property type="entry name" value="Prokaryotic type I DNA topoisomerase"/>
    <property type="match status" value="1"/>
</dbReference>
<feature type="domain" description="Topo IA-type catalytic" evidence="12">
    <location>
        <begin position="157"/>
        <end position="598"/>
    </location>
</feature>
<dbReference type="Gene3D" id="3.40.50.140">
    <property type="match status" value="1"/>
</dbReference>
<evidence type="ECO:0000256" key="4">
    <source>
        <dbReference type="ARBA" id="ARBA00022723"/>
    </source>
</evidence>
<dbReference type="Pfam" id="PF01751">
    <property type="entry name" value="Toprim"/>
    <property type="match status" value="1"/>
</dbReference>
<dbReference type="Proteomes" id="UP000094463">
    <property type="component" value="Chromosome"/>
</dbReference>
<dbReference type="SMART" id="SM00436">
    <property type="entry name" value="TOP1Bc"/>
    <property type="match status" value="1"/>
</dbReference>